<evidence type="ECO:0000256" key="8">
    <source>
        <dbReference type="ARBA" id="ARBA00022842"/>
    </source>
</evidence>
<evidence type="ECO:0000256" key="5">
    <source>
        <dbReference type="ARBA" id="ARBA00013152"/>
    </source>
</evidence>
<gene>
    <name evidence="18" type="ORF">S2091_4242</name>
</gene>
<evidence type="ECO:0000256" key="4">
    <source>
        <dbReference type="ARBA" id="ARBA00011738"/>
    </source>
</evidence>
<evidence type="ECO:0000256" key="9">
    <source>
        <dbReference type="ARBA" id="ARBA00023052"/>
    </source>
</evidence>
<comment type="cofactor">
    <cofactor evidence="15">
        <name>Mg(2+)</name>
        <dbReference type="ChEBI" id="CHEBI:18420"/>
    </cofactor>
    <text evidence="15">Binds 1 Mg(2+) ion per subunit. Can also utilize other divalent metal cations, such as Ca(2+), Mn(2+) and Co(2+).</text>
</comment>
<dbReference type="Pfam" id="PF00456">
    <property type="entry name" value="Transketolase_N"/>
    <property type="match status" value="1"/>
</dbReference>
<evidence type="ECO:0000256" key="3">
    <source>
        <dbReference type="ARBA" id="ARBA00007131"/>
    </source>
</evidence>
<dbReference type="OrthoDB" id="8732661at2"/>
<dbReference type="FunFam" id="3.40.50.920:FF:000003">
    <property type="entry name" value="Transketolase"/>
    <property type="match status" value="1"/>
</dbReference>
<evidence type="ECO:0000313" key="19">
    <source>
        <dbReference type="Proteomes" id="UP000237839"/>
    </source>
</evidence>
<feature type="binding site" evidence="13">
    <location>
        <position position="39"/>
    </location>
    <ligand>
        <name>substrate</name>
    </ligand>
</feature>
<dbReference type="RefSeq" id="WP_105533972.1">
    <property type="nucleotide sequence ID" value="NZ_PUGF01000030.1"/>
</dbReference>
<evidence type="ECO:0000256" key="6">
    <source>
        <dbReference type="ARBA" id="ARBA00022679"/>
    </source>
</evidence>
<feature type="domain" description="Transketolase-like pyrimidine-binding" evidence="17">
    <location>
        <begin position="366"/>
        <end position="555"/>
    </location>
</feature>
<evidence type="ECO:0000256" key="2">
    <source>
        <dbReference type="ARBA" id="ARBA00001941"/>
    </source>
</evidence>
<feature type="binding site" evidence="14">
    <location>
        <position position="79"/>
    </location>
    <ligand>
        <name>thiamine diphosphate</name>
        <dbReference type="ChEBI" id="CHEBI:58937"/>
    </ligand>
</feature>
<dbReference type="FunFam" id="3.40.50.970:FF:000004">
    <property type="entry name" value="Transketolase"/>
    <property type="match status" value="1"/>
</dbReference>
<dbReference type="InterPro" id="IPR005474">
    <property type="entry name" value="Transketolase_N"/>
</dbReference>
<feature type="active site" description="Proton donor" evidence="12">
    <location>
        <position position="441"/>
    </location>
</feature>
<comment type="subunit">
    <text evidence="4">Homodimer.</text>
</comment>
<feature type="binding site" evidence="14">
    <location>
        <position position="198"/>
    </location>
    <ligand>
        <name>thiamine diphosphate</name>
        <dbReference type="ChEBI" id="CHEBI:58937"/>
    </ligand>
</feature>
<dbReference type="GO" id="GO:0046872">
    <property type="term" value="F:metal ion binding"/>
    <property type="evidence" value="ECO:0007669"/>
    <property type="project" value="UniProtKB-KW"/>
</dbReference>
<dbReference type="Pfam" id="PF22613">
    <property type="entry name" value="Transketolase_C_1"/>
    <property type="match status" value="1"/>
</dbReference>
<dbReference type="SUPFAM" id="SSF52922">
    <property type="entry name" value="TK C-terminal domain-like"/>
    <property type="match status" value="1"/>
</dbReference>
<dbReference type="GO" id="GO:0004802">
    <property type="term" value="F:transketolase activity"/>
    <property type="evidence" value="ECO:0007669"/>
    <property type="project" value="UniProtKB-UniRule"/>
</dbReference>
<sequence length="698" mass="75385">MPPDITVPATAPALSLDDLCVNTLRFLAVDAVQKANSGHPGLPLGAASMAYVLWTRFLKHNPSNPDWFNRDRFVLSAGHGSALLYSLLHLTGYAVPLDQIKQFRQWGSITPGHPERGVTPGVETTTGPLGQGFANGVGMAIAEANLAARYNQPGLSVIDHHTYGIVSDGDLMEGIASEAASLAGHLQLGKLIYLYDDNHITLSAATDMSFTENCAQRFDAYGWHTQTVVDGNDLMSIENALRRAKAETLRPSLILVRTHIGFGSPHKQDTFAAHGSPLGEEEVRLTKAHLNWPIEPPFYIPDSAQIYFSFALDRGKLAETQWSTTFASYEQEFPELATELRQLMTGNLPIDWDVELPQFPADVKGLSTRVASGKIMNAIAGRLPGLIGGSADLDPSTFTALTNLGDFQPSVSNIISTEDRQGSNGGGWSYSGRNLHFGVREHAMGAIMNGLAAHGGFTPFGATFLVFADYMRPPMRLAALMGLHVIYIFTHDSIAVGEDGSTHQPVEQVASLRAIPRLIVIRPADANETAEAWRMALTSTKQPVALILTRQHVPTLDRIQYASSEGLSHGAYILADAPNGDPDLILIASGSEVGLIVAAREALVKQGLKIRIVSMPSWELFDAQDVDYRNQVLPPSVTARLAVEAGISQGWHRYVGTKGDVLAVDCFGASAPGEEMMLKYGFTVENVCERALAILKSG</sequence>
<dbReference type="AlphaFoldDB" id="A0A2S9GTK8"/>
<feature type="binding site" evidence="14">
    <location>
        <position position="169"/>
    </location>
    <ligand>
        <name>thiamine diphosphate</name>
        <dbReference type="ChEBI" id="CHEBI:58937"/>
    </ligand>
</feature>
<dbReference type="GO" id="GO:0005829">
    <property type="term" value="C:cytosol"/>
    <property type="evidence" value="ECO:0007669"/>
    <property type="project" value="TreeGrafter"/>
</dbReference>
<dbReference type="EMBL" id="PUGF01000030">
    <property type="protein sequence ID" value="PRC91054.1"/>
    <property type="molecule type" value="Genomic_DNA"/>
</dbReference>
<keyword evidence="19" id="KW-1185">Reference proteome</keyword>
<evidence type="ECO:0000259" key="17">
    <source>
        <dbReference type="SMART" id="SM00861"/>
    </source>
</evidence>
<evidence type="ECO:0000256" key="1">
    <source>
        <dbReference type="ARBA" id="ARBA00001913"/>
    </source>
</evidence>
<feature type="binding site" evidence="13">
    <location>
        <position position="396"/>
    </location>
    <ligand>
        <name>substrate</name>
    </ligand>
</feature>
<comment type="cofactor">
    <cofactor evidence="2">
        <name>Co(2+)</name>
        <dbReference type="ChEBI" id="CHEBI:48828"/>
    </cofactor>
</comment>
<feature type="site" description="Important for catalytic activity" evidence="16">
    <location>
        <position position="39"/>
    </location>
</feature>
<dbReference type="PANTHER" id="PTHR43522:SF2">
    <property type="entry name" value="TRANSKETOLASE 1-RELATED"/>
    <property type="match status" value="1"/>
</dbReference>
<dbReference type="Proteomes" id="UP000237839">
    <property type="component" value="Unassembled WGS sequence"/>
</dbReference>
<keyword evidence="8 15" id="KW-0460">Magnesium</keyword>
<comment type="similarity">
    <text evidence="3">Belongs to the transketolase family.</text>
</comment>
<dbReference type="InterPro" id="IPR029061">
    <property type="entry name" value="THDP-binding"/>
</dbReference>
<feature type="binding site" evidence="13">
    <location>
        <position position="369"/>
    </location>
    <ligand>
        <name>substrate</name>
    </ligand>
</feature>
<reference evidence="18 19" key="1">
    <citation type="submission" date="2018-02" db="EMBL/GenBank/DDBJ databases">
        <title>Solimicrobium silvestre gen. nov., sp. nov., isolated from alpine forest soil.</title>
        <authorList>
            <person name="Margesin R."/>
            <person name="Albuquerque L."/>
            <person name="Zhang D.-C."/>
            <person name="Froufe H.J.C."/>
            <person name="Severino R."/>
            <person name="Roxo I."/>
            <person name="Egas C."/>
            <person name="Da Costa M.S."/>
        </authorList>
    </citation>
    <scope>NUCLEOTIDE SEQUENCE [LARGE SCALE GENOMIC DNA]</scope>
    <source>
        <strain evidence="18 19">S20-91</strain>
    </source>
</reference>
<dbReference type="PANTHER" id="PTHR43522">
    <property type="entry name" value="TRANSKETOLASE"/>
    <property type="match status" value="1"/>
</dbReference>
<dbReference type="NCBIfam" id="TIGR00232">
    <property type="entry name" value="tktlase_bact"/>
    <property type="match status" value="1"/>
</dbReference>
<dbReference type="Pfam" id="PF02779">
    <property type="entry name" value="Transket_pyr"/>
    <property type="match status" value="1"/>
</dbReference>
<feature type="binding site" evidence="15">
    <location>
        <position position="168"/>
    </location>
    <ligand>
        <name>Mg(2+)</name>
        <dbReference type="ChEBI" id="CHEBI:18420"/>
    </ligand>
</feature>
<accession>A0A2S9GTK8</accession>
<dbReference type="GO" id="GO:0009052">
    <property type="term" value="P:pentose-phosphate shunt, non-oxidative branch"/>
    <property type="evidence" value="ECO:0007669"/>
    <property type="project" value="UniProtKB-ARBA"/>
</dbReference>
<dbReference type="Gene3D" id="3.40.50.970">
    <property type="match status" value="2"/>
</dbReference>
<dbReference type="SMART" id="SM00861">
    <property type="entry name" value="Transket_pyr"/>
    <property type="match status" value="1"/>
</dbReference>
<comment type="caution">
    <text evidence="18">The sequence shown here is derived from an EMBL/GenBank/DDBJ whole genome shotgun (WGS) entry which is preliminary data.</text>
</comment>
<evidence type="ECO:0000256" key="13">
    <source>
        <dbReference type="PIRSR" id="PIRSR605478-2"/>
    </source>
</evidence>
<feature type="binding site" evidence="14">
    <location>
        <position position="274"/>
    </location>
    <ligand>
        <name>thiamine diphosphate</name>
        <dbReference type="ChEBI" id="CHEBI:58937"/>
    </ligand>
</feature>
<dbReference type="InterPro" id="IPR009014">
    <property type="entry name" value="Transketo_C/PFOR_II"/>
</dbReference>
<comment type="catalytic activity">
    <reaction evidence="10">
        <text>D-sedoheptulose 7-phosphate + D-glyceraldehyde 3-phosphate = aldehydo-D-ribose 5-phosphate + D-xylulose 5-phosphate</text>
        <dbReference type="Rhea" id="RHEA:10508"/>
        <dbReference type="ChEBI" id="CHEBI:57483"/>
        <dbReference type="ChEBI" id="CHEBI:57737"/>
        <dbReference type="ChEBI" id="CHEBI:58273"/>
        <dbReference type="ChEBI" id="CHEBI:59776"/>
        <dbReference type="EC" id="2.2.1.1"/>
    </reaction>
</comment>
<protein>
    <recommendedName>
        <fullName evidence="5 11">Transketolase</fullName>
        <ecNumber evidence="5 11">2.2.1.1</ecNumber>
    </recommendedName>
</protein>
<dbReference type="CDD" id="cd07033">
    <property type="entry name" value="TPP_PYR_DXS_TK_like"/>
    <property type="match status" value="1"/>
</dbReference>
<evidence type="ECO:0000256" key="7">
    <source>
        <dbReference type="ARBA" id="ARBA00022723"/>
    </source>
</evidence>
<keyword evidence="6" id="KW-0808">Transferase</keyword>
<evidence type="ECO:0000256" key="11">
    <source>
        <dbReference type="NCBIfam" id="TIGR00232"/>
    </source>
</evidence>
<evidence type="ECO:0000256" key="16">
    <source>
        <dbReference type="PIRSR" id="PIRSR605478-5"/>
    </source>
</evidence>
<proteinExistence type="inferred from homology"/>
<feature type="binding site" evidence="15">
    <location>
        <position position="200"/>
    </location>
    <ligand>
        <name>Mg(2+)</name>
        <dbReference type="ChEBI" id="CHEBI:18420"/>
    </ligand>
</feature>
<dbReference type="EC" id="2.2.1.1" evidence="5 11"/>
<feature type="binding site" evidence="13">
    <location>
        <position position="550"/>
    </location>
    <ligand>
        <name>substrate</name>
    </ligand>
</feature>
<dbReference type="InterPro" id="IPR055152">
    <property type="entry name" value="Transketolase-like_C_2"/>
</dbReference>
<dbReference type="FunFam" id="3.40.50.970:FF:000003">
    <property type="entry name" value="Transketolase"/>
    <property type="match status" value="1"/>
</dbReference>
<feature type="binding site" evidence="14">
    <location>
        <position position="467"/>
    </location>
    <ligand>
        <name>thiamine diphosphate</name>
        <dbReference type="ChEBI" id="CHEBI:58937"/>
    </ligand>
</feature>
<evidence type="ECO:0000256" key="14">
    <source>
        <dbReference type="PIRSR" id="PIRSR605478-3"/>
    </source>
</evidence>
<keyword evidence="7 15" id="KW-0479">Metal-binding</keyword>
<feature type="binding site" evidence="14">
    <location>
        <begin position="127"/>
        <end position="129"/>
    </location>
    <ligand>
        <name>thiamine diphosphate</name>
        <dbReference type="ChEBI" id="CHEBI:58937"/>
    </ligand>
</feature>
<dbReference type="InterPro" id="IPR049557">
    <property type="entry name" value="Transketolase_CS"/>
</dbReference>
<dbReference type="PROSITE" id="PS00801">
    <property type="entry name" value="TRANSKETOLASE_1"/>
    <property type="match status" value="1"/>
</dbReference>
<feature type="binding site" evidence="13">
    <location>
        <position position="274"/>
    </location>
    <ligand>
        <name>substrate</name>
    </ligand>
</feature>
<dbReference type="CDD" id="cd02012">
    <property type="entry name" value="TPP_TK"/>
    <property type="match status" value="1"/>
</dbReference>
<dbReference type="SUPFAM" id="SSF52518">
    <property type="entry name" value="Thiamin diphosphate-binding fold (THDP-binding)"/>
    <property type="match status" value="2"/>
</dbReference>
<name>A0A2S9GTK8_9BURK</name>
<dbReference type="InterPro" id="IPR005475">
    <property type="entry name" value="Transketolase-like_Pyr-bd"/>
</dbReference>
<comment type="cofactor">
    <cofactor evidence="14">
        <name>thiamine diphosphate</name>
        <dbReference type="ChEBI" id="CHEBI:58937"/>
    </cofactor>
    <text evidence="14">Binds 1 thiamine pyrophosphate per subunit. During the reaction, the substrate forms a covalent intermediate with the cofactor.</text>
</comment>
<organism evidence="18 19">
    <name type="scientific">Solimicrobium silvestre</name>
    <dbReference type="NCBI Taxonomy" id="2099400"/>
    <lineage>
        <taxon>Bacteria</taxon>
        <taxon>Pseudomonadati</taxon>
        <taxon>Pseudomonadota</taxon>
        <taxon>Betaproteobacteria</taxon>
        <taxon>Burkholderiales</taxon>
        <taxon>Oxalobacteraceae</taxon>
        <taxon>Solimicrobium</taxon>
    </lineage>
</organism>
<evidence type="ECO:0000256" key="15">
    <source>
        <dbReference type="PIRSR" id="PIRSR605478-4"/>
    </source>
</evidence>
<comment type="cofactor">
    <cofactor evidence="1">
        <name>Ca(2+)</name>
        <dbReference type="ChEBI" id="CHEBI:29108"/>
    </cofactor>
</comment>
<feature type="binding site" evidence="13">
    <location>
        <position position="499"/>
    </location>
    <ligand>
        <name>substrate</name>
    </ligand>
</feature>
<feature type="binding site" evidence="13">
    <location>
        <position position="503"/>
    </location>
    <ligand>
        <name>substrate</name>
    </ligand>
</feature>
<evidence type="ECO:0000256" key="10">
    <source>
        <dbReference type="ARBA" id="ARBA00049473"/>
    </source>
</evidence>
<evidence type="ECO:0000313" key="18">
    <source>
        <dbReference type="EMBL" id="PRC91054.1"/>
    </source>
</evidence>
<dbReference type="InterPro" id="IPR005478">
    <property type="entry name" value="Transketolase_bac-like"/>
</dbReference>
<dbReference type="Gene3D" id="3.40.50.920">
    <property type="match status" value="1"/>
</dbReference>
<dbReference type="InterPro" id="IPR033247">
    <property type="entry name" value="Transketolase_fam"/>
</dbReference>
<feature type="binding site" evidence="13">
    <location>
        <position position="491"/>
    </location>
    <ligand>
        <name>substrate</name>
    </ligand>
</feature>
<feature type="binding site" evidence="15">
    <location>
        <position position="198"/>
    </location>
    <ligand>
        <name>Mg(2+)</name>
        <dbReference type="ChEBI" id="CHEBI:18420"/>
    </ligand>
</feature>
<evidence type="ECO:0000256" key="12">
    <source>
        <dbReference type="PIRSR" id="PIRSR605478-1"/>
    </source>
</evidence>
<feature type="site" description="Important for catalytic activity" evidence="16">
    <location>
        <position position="274"/>
    </location>
</feature>
<keyword evidence="9 14" id="KW-0786">Thiamine pyrophosphate</keyword>